<evidence type="ECO:0000256" key="7">
    <source>
        <dbReference type="ARBA" id="ARBA00022723"/>
    </source>
</evidence>
<evidence type="ECO:0000256" key="8">
    <source>
        <dbReference type="ARBA" id="ARBA00022801"/>
    </source>
</evidence>
<evidence type="ECO:0000256" key="3">
    <source>
        <dbReference type="ARBA" id="ARBA00022448"/>
    </source>
</evidence>
<accession>A0A9P8W2E8</accession>
<keyword evidence="7" id="KW-0479">Metal-binding</keyword>
<evidence type="ECO:0000256" key="4">
    <source>
        <dbReference type="ARBA" id="ARBA00022528"/>
    </source>
</evidence>
<dbReference type="SUPFAM" id="SSF52540">
    <property type="entry name" value="P-loop containing nucleoside triphosphate hydrolases"/>
    <property type="match status" value="1"/>
</dbReference>
<dbReference type="PANTHER" id="PTHR10903">
    <property type="entry name" value="GTPASE, IMAP FAMILY MEMBER-RELATED"/>
    <property type="match status" value="1"/>
</dbReference>
<evidence type="ECO:0000256" key="15">
    <source>
        <dbReference type="SAM" id="MobiDB-lite"/>
    </source>
</evidence>
<dbReference type="Proteomes" id="UP000777438">
    <property type="component" value="Unassembled WGS sequence"/>
</dbReference>
<dbReference type="InterPro" id="IPR006073">
    <property type="entry name" value="GTP-bd"/>
</dbReference>
<dbReference type="OrthoDB" id="8954335at2759"/>
<keyword evidence="3" id="KW-0813">Transport</keyword>
<dbReference type="CDD" id="cd00882">
    <property type="entry name" value="Ras_like_GTPase"/>
    <property type="match status" value="1"/>
</dbReference>
<evidence type="ECO:0000256" key="12">
    <source>
        <dbReference type="ARBA" id="ARBA00022989"/>
    </source>
</evidence>
<feature type="region of interest" description="Disordered" evidence="15">
    <location>
        <begin position="334"/>
        <end position="373"/>
    </location>
</feature>
<evidence type="ECO:0000256" key="13">
    <source>
        <dbReference type="ARBA" id="ARBA00023136"/>
    </source>
</evidence>
<dbReference type="InterPro" id="IPR045058">
    <property type="entry name" value="GIMA/IAN/Toc"/>
</dbReference>
<keyword evidence="4" id="KW-0150">Chloroplast</keyword>
<evidence type="ECO:0000256" key="9">
    <source>
        <dbReference type="ARBA" id="ARBA00022805"/>
    </source>
</evidence>
<dbReference type="GO" id="GO:0046872">
    <property type="term" value="F:metal ion binding"/>
    <property type="evidence" value="ECO:0007669"/>
    <property type="project" value="UniProtKB-KW"/>
</dbReference>
<keyword evidence="12" id="KW-1133">Transmembrane helix</keyword>
<feature type="region of interest" description="Disordered" evidence="15">
    <location>
        <begin position="1"/>
        <end position="38"/>
    </location>
</feature>
<dbReference type="InterPro" id="IPR027417">
    <property type="entry name" value="P-loop_NTPase"/>
</dbReference>
<keyword evidence="13" id="KW-0472">Membrane</keyword>
<protein>
    <recommendedName>
        <fullName evidence="16">G domain-containing protein</fullName>
    </recommendedName>
</protein>
<reference evidence="17 18" key="1">
    <citation type="journal article" date="2021" name="Nat. Commun.">
        <title>Genetic determinants of endophytism in the Arabidopsis root mycobiome.</title>
        <authorList>
            <person name="Mesny F."/>
            <person name="Miyauchi S."/>
            <person name="Thiergart T."/>
            <person name="Pickel B."/>
            <person name="Atanasova L."/>
            <person name="Karlsson M."/>
            <person name="Huettel B."/>
            <person name="Barry K.W."/>
            <person name="Haridas S."/>
            <person name="Chen C."/>
            <person name="Bauer D."/>
            <person name="Andreopoulos W."/>
            <person name="Pangilinan J."/>
            <person name="LaButti K."/>
            <person name="Riley R."/>
            <person name="Lipzen A."/>
            <person name="Clum A."/>
            <person name="Drula E."/>
            <person name="Henrissat B."/>
            <person name="Kohler A."/>
            <person name="Grigoriev I.V."/>
            <person name="Martin F.M."/>
            <person name="Hacquard S."/>
        </authorList>
    </citation>
    <scope>NUCLEOTIDE SEQUENCE [LARGE SCALE GENOMIC DNA]</scope>
    <source>
        <strain evidence="17 18">MPI-CAGE-CH-0241</strain>
    </source>
</reference>
<evidence type="ECO:0000313" key="17">
    <source>
        <dbReference type="EMBL" id="KAH6887450.1"/>
    </source>
</evidence>
<evidence type="ECO:0000256" key="14">
    <source>
        <dbReference type="ARBA" id="ARBA00024013"/>
    </source>
</evidence>
<dbReference type="GO" id="GO:0016787">
    <property type="term" value="F:hydrolase activity"/>
    <property type="evidence" value="ECO:0007669"/>
    <property type="project" value="UniProtKB-KW"/>
</dbReference>
<dbReference type="GO" id="GO:0005525">
    <property type="term" value="F:GTP binding"/>
    <property type="evidence" value="ECO:0007669"/>
    <property type="project" value="InterPro"/>
</dbReference>
<proteinExistence type="predicted"/>
<evidence type="ECO:0000256" key="6">
    <source>
        <dbReference type="ARBA" id="ARBA00022692"/>
    </source>
</evidence>
<dbReference type="Pfam" id="PF01926">
    <property type="entry name" value="MMR_HSR1"/>
    <property type="match status" value="1"/>
</dbReference>
<keyword evidence="5" id="KW-0934">Plastid</keyword>
<sequence length="633" mass="72045">MADYPPSSPSVESSSESLILGTANQPNHGTDPRVFRDGRAPRSTDVFIAVMGVTGSGKSSFISHCCEKIAQVGHSLHACTTTVDVYAYELSPQQTVYLIDTPGFDDTNRSDTEVLREVASWLAESYKNKVLLHGIIYLHRITDPRMQGSAKKNLLMFKKLCGEDALRKVVLATTMWDELGANAALGNEREKELIDTPEFWGYMVSKGSRVHRHYNTADSAQRIIKELARGSLRVTLDLQDQMVNERRELIETGAGKEIEAELIEERKKWARELKDVRDQMEEAIQLKDMEAQQALKEVKDDYKGRIKRLEQQSQRLHVDSARLHQEQIENLKREMKEQQEKSSRAMKENLKRELKEQQDKHSKEMNELREQKDELERTGAQVLKQAMDVSEALTRANRSAMLAYEPAPASFARSRREFSLSLAGDFFALEGPNMFYQNCFPPSSREMMKPVMKALCFFVCGTNGSWIYKYETAEGGSYLIWSDNMDDEYPSLENDLEIRGSTSDLIFITLGPKGTFFAQWDSRYSFKLPSHIKETFRETKRHGGFKGMTLGIDETYVIVYGHGCTWELGDHYDGLERKLQRSTPPKAVALNSQNGSDFLVLRSTLAYRVSGPLRGHSNPKFVEWTDAHGVSPW</sequence>
<evidence type="ECO:0000256" key="1">
    <source>
        <dbReference type="ARBA" id="ARBA00001946"/>
    </source>
</evidence>
<keyword evidence="9" id="KW-1002">Plastid outer membrane</keyword>
<dbReference type="Gene3D" id="3.40.50.300">
    <property type="entry name" value="P-loop containing nucleotide triphosphate hydrolases"/>
    <property type="match status" value="1"/>
</dbReference>
<comment type="subcellular location">
    <subcellularLocation>
        <location evidence="2">Membrane</location>
        <topology evidence="2">Single-pass membrane protein</topology>
    </subcellularLocation>
    <subcellularLocation>
        <location evidence="14">Plastid</location>
        <location evidence="14">Chloroplast outer membrane</location>
    </subcellularLocation>
</comment>
<keyword evidence="8" id="KW-0378">Hydrolase</keyword>
<dbReference type="GO" id="GO:0016020">
    <property type="term" value="C:membrane"/>
    <property type="evidence" value="ECO:0007669"/>
    <property type="project" value="UniProtKB-SubCell"/>
</dbReference>
<name>A0A9P8W2E8_9HYPO</name>
<dbReference type="AlphaFoldDB" id="A0A9P8W2E8"/>
<keyword evidence="6" id="KW-0812">Transmembrane</keyword>
<evidence type="ECO:0000256" key="10">
    <source>
        <dbReference type="ARBA" id="ARBA00022842"/>
    </source>
</evidence>
<dbReference type="GO" id="GO:0015031">
    <property type="term" value="P:protein transport"/>
    <property type="evidence" value="ECO:0007669"/>
    <property type="project" value="UniProtKB-KW"/>
</dbReference>
<dbReference type="PANTHER" id="PTHR10903:SF135">
    <property type="entry name" value="TRANSLOCASE OF CHLOROPLAST 120, CHLOROPLASTIC-RELATED"/>
    <property type="match status" value="1"/>
</dbReference>
<keyword evidence="10" id="KW-0460">Magnesium</keyword>
<evidence type="ECO:0000259" key="16">
    <source>
        <dbReference type="Pfam" id="PF01926"/>
    </source>
</evidence>
<evidence type="ECO:0000256" key="5">
    <source>
        <dbReference type="ARBA" id="ARBA00022640"/>
    </source>
</evidence>
<keyword evidence="18" id="KW-1185">Reference proteome</keyword>
<evidence type="ECO:0000256" key="2">
    <source>
        <dbReference type="ARBA" id="ARBA00004167"/>
    </source>
</evidence>
<organism evidence="17 18">
    <name type="scientific">Thelonectria olida</name>
    <dbReference type="NCBI Taxonomy" id="1576542"/>
    <lineage>
        <taxon>Eukaryota</taxon>
        <taxon>Fungi</taxon>
        <taxon>Dikarya</taxon>
        <taxon>Ascomycota</taxon>
        <taxon>Pezizomycotina</taxon>
        <taxon>Sordariomycetes</taxon>
        <taxon>Hypocreomycetidae</taxon>
        <taxon>Hypocreales</taxon>
        <taxon>Nectriaceae</taxon>
        <taxon>Thelonectria</taxon>
    </lineage>
</organism>
<comment type="caution">
    <text evidence="17">The sequence shown here is derived from an EMBL/GenBank/DDBJ whole genome shotgun (WGS) entry which is preliminary data.</text>
</comment>
<evidence type="ECO:0000313" key="18">
    <source>
        <dbReference type="Proteomes" id="UP000777438"/>
    </source>
</evidence>
<evidence type="ECO:0000256" key="11">
    <source>
        <dbReference type="ARBA" id="ARBA00022927"/>
    </source>
</evidence>
<feature type="domain" description="G" evidence="16">
    <location>
        <begin position="48"/>
        <end position="135"/>
    </location>
</feature>
<keyword evidence="11" id="KW-0653">Protein transport</keyword>
<gene>
    <name evidence="17" type="ORF">B0T10DRAFT_71258</name>
</gene>
<dbReference type="EMBL" id="JAGPYM010000014">
    <property type="protein sequence ID" value="KAH6887450.1"/>
    <property type="molecule type" value="Genomic_DNA"/>
</dbReference>
<comment type="cofactor">
    <cofactor evidence="1">
        <name>Mg(2+)</name>
        <dbReference type="ChEBI" id="CHEBI:18420"/>
    </cofactor>
</comment>